<evidence type="ECO:0000256" key="1">
    <source>
        <dbReference type="SAM" id="MobiDB-lite"/>
    </source>
</evidence>
<proteinExistence type="predicted"/>
<feature type="transmembrane region" description="Helical" evidence="2">
    <location>
        <begin position="37"/>
        <end position="57"/>
    </location>
</feature>
<name>A0A6M4WR48_9ACTN</name>
<sequence length="245" mass="25856">MRWFTNAGRPVVAVVVLVMCAPGEHHLAVLAGWDGRLAWGMAAVLAAYAGIAASVASNRPAGSPGKRSAVAGAVVSLGAAMAAQPVSHAFVTGWLSAEPRAPWQLVIAVSCVPPLVFGHLLHLAATPVTRSTETPTVAPAPAAETQDARPALQPLPTVQHWRDAVPPGVRLLPLARRDPEPQDDDRDTRETHRFLTTEEVADRYGITVSTVRTWKSRGKILPAFVDPARGAMYDPETLPSAAAVG</sequence>
<keyword evidence="2" id="KW-0472">Membrane</keyword>
<keyword evidence="2" id="KW-1133">Transmembrane helix</keyword>
<dbReference type="RefSeq" id="WP_171397329.1">
    <property type="nucleotide sequence ID" value="NZ_CP049838.1"/>
</dbReference>
<dbReference type="SUPFAM" id="SSF46955">
    <property type="entry name" value="Putative DNA-binding domain"/>
    <property type="match status" value="1"/>
</dbReference>
<feature type="transmembrane region" description="Helical" evidence="2">
    <location>
        <begin position="103"/>
        <end position="121"/>
    </location>
</feature>
<dbReference type="Proteomes" id="UP000502665">
    <property type="component" value="Chromosome"/>
</dbReference>
<organism evidence="4 5">
    <name type="scientific">Streptomyces asoensis</name>
    <dbReference type="NCBI Taxonomy" id="249586"/>
    <lineage>
        <taxon>Bacteria</taxon>
        <taxon>Bacillati</taxon>
        <taxon>Actinomycetota</taxon>
        <taxon>Actinomycetes</taxon>
        <taxon>Kitasatosporales</taxon>
        <taxon>Streptomycetaceae</taxon>
        <taxon>Streptomyces</taxon>
    </lineage>
</organism>
<reference evidence="4" key="1">
    <citation type="submission" date="2020-03" db="EMBL/GenBank/DDBJ databases">
        <title>Molecular networking-based the target discovery of potent antiproliferative macrolactams: 5/6/7/16 polycyclic ansamycins and glycosylated trienomycin from Streptomyces cacaoi subsp. asoensis.</title>
        <authorList>
            <person name="Liu L.-L."/>
        </authorList>
    </citation>
    <scope>NUCLEOTIDE SEQUENCE [LARGE SCALE GENOMIC DNA]</scope>
    <source>
        <strain evidence="4">H2S5</strain>
    </source>
</reference>
<gene>
    <name evidence="4" type="ORF">G9272_16865</name>
</gene>
<feature type="domain" description="HTH merR-type" evidence="3">
    <location>
        <begin position="196"/>
        <end position="238"/>
    </location>
</feature>
<dbReference type="AlphaFoldDB" id="A0A6M4WR48"/>
<dbReference type="InterPro" id="IPR000551">
    <property type="entry name" value="MerR-type_HTH_dom"/>
</dbReference>
<evidence type="ECO:0000256" key="2">
    <source>
        <dbReference type="SAM" id="Phobius"/>
    </source>
</evidence>
<protein>
    <submittedName>
        <fullName evidence="4">Helix-turn-helix domain-containing protein</fullName>
    </submittedName>
</protein>
<evidence type="ECO:0000259" key="3">
    <source>
        <dbReference type="Pfam" id="PF13411"/>
    </source>
</evidence>
<dbReference type="InterPro" id="IPR009061">
    <property type="entry name" value="DNA-bd_dom_put_sf"/>
</dbReference>
<feature type="transmembrane region" description="Helical" evidence="2">
    <location>
        <begin position="69"/>
        <end position="91"/>
    </location>
</feature>
<accession>A0A6M4WR48</accession>
<dbReference type="Gene3D" id="1.10.1660.10">
    <property type="match status" value="1"/>
</dbReference>
<evidence type="ECO:0000313" key="4">
    <source>
        <dbReference type="EMBL" id="QJT01775.1"/>
    </source>
</evidence>
<keyword evidence="5" id="KW-1185">Reference proteome</keyword>
<keyword evidence="2" id="KW-0812">Transmembrane</keyword>
<evidence type="ECO:0000313" key="5">
    <source>
        <dbReference type="Proteomes" id="UP000502665"/>
    </source>
</evidence>
<dbReference type="Pfam" id="PF13411">
    <property type="entry name" value="MerR_1"/>
    <property type="match status" value="1"/>
</dbReference>
<feature type="compositionally biased region" description="Low complexity" evidence="1">
    <location>
        <begin position="132"/>
        <end position="145"/>
    </location>
</feature>
<dbReference type="EMBL" id="CP049838">
    <property type="protein sequence ID" value="QJT01775.1"/>
    <property type="molecule type" value="Genomic_DNA"/>
</dbReference>
<feature type="region of interest" description="Disordered" evidence="1">
    <location>
        <begin position="131"/>
        <end position="150"/>
    </location>
</feature>